<dbReference type="Proteomes" id="UP000019482">
    <property type="component" value="Unassembled WGS sequence"/>
</dbReference>
<keyword evidence="8 9" id="KW-0472">Membrane</keyword>
<proteinExistence type="inferred from homology"/>
<dbReference type="InterPro" id="IPR004684">
    <property type="entry name" value="2keto-3dGluconate_permease"/>
</dbReference>
<feature type="transmembrane region" description="Helical" evidence="9">
    <location>
        <begin position="153"/>
        <end position="169"/>
    </location>
</feature>
<keyword evidence="4" id="KW-0762">Sugar transport</keyword>
<evidence type="ECO:0000256" key="1">
    <source>
        <dbReference type="ARBA" id="ARBA00006430"/>
    </source>
</evidence>
<evidence type="ECO:0000256" key="5">
    <source>
        <dbReference type="ARBA" id="ARBA00022692"/>
    </source>
</evidence>
<dbReference type="GO" id="GO:0015649">
    <property type="term" value="F:2-keto-3-deoxygluconate:proton symporter activity"/>
    <property type="evidence" value="ECO:0007669"/>
    <property type="project" value="InterPro"/>
</dbReference>
<dbReference type="EMBL" id="CBXI010000040">
    <property type="protein sequence ID" value="CDL92309.1"/>
    <property type="molecule type" value="Genomic_DNA"/>
</dbReference>
<accession>W6N9U5</accession>
<evidence type="ECO:0000256" key="3">
    <source>
        <dbReference type="ARBA" id="ARBA00022475"/>
    </source>
</evidence>
<organism evidence="10 11">
    <name type="scientific">Clostridium tyrobutyricum DIVETGP</name>
    <dbReference type="NCBI Taxonomy" id="1408889"/>
    <lineage>
        <taxon>Bacteria</taxon>
        <taxon>Bacillati</taxon>
        <taxon>Bacillota</taxon>
        <taxon>Clostridia</taxon>
        <taxon>Eubacteriales</taxon>
        <taxon>Clostridiaceae</taxon>
        <taxon>Clostridium</taxon>
    </lineage>
</organism>
<keyword evidence="5 9" id="KW-0812">Transmembrane</keyword>
<evidence type="ECO:0000256" key="8">
    <source>
        <dbReference type="ARBA" id="ARBA00023136"/>
    </source>
</evidence>
<keyword evidence="3" id="KW-1003">Cell membrane</keyword>
<dbReference type="AlphaFoldDB" id="W6N9U5"/>
<name>W6N9U5_CLOTY</name>
<evidence type="ECO:0000313" key="11">
    <source>
        <dbReference type="Proteomes" id="UP000019482"/>
    </source>
</evidence>
<reference evidence="10 11" key="1">
    <citation type="journal article" date="2015" name="Genome Announc.">
        <title>Draft Genome Sequence of Clostridium tyrobutyricum Strain DIVETGP, Isolated from Cow's Milk for Grana Padano Production.</title>
        <authorList>
            <person name="Soggiu A."/>
            <person name="Piras C."/>
            <person name="Gaiarsa S."/>
            <person name="Sassera D."/>
            <person name="Roncada P."/>
            <person name="Bendixen E."/>
            <person name="Brasca M."/>
            <person name="Bonizzi L."/>
        </authorList>
    </citation>
    <scope>NUCLEOTIDE SEQUENCE [LARGE SCALE GENOMIC DNA]</scope>
    <source>
        <strain evidence="10 11">DIVETGP</strain>
    </source>
</reference>
<comment type="similarity">
    <text evidence="1">Belongs to the KdgT transporter family.</text>
</comment>
<evidence type="ECO:0000313" key="10">
    <source>
        <dbReference type="EMBL" id="CDL92309.1"/>
    </source>
</evidence>
<protein>
    <submittedName>
        <fullName evidence="10">2-keto-3-deoxygluconate permease (KDG permease)</fullName>
    </submittedName>
</protein>
<evidence type="ECO:0000256" key="6">
    <source>
        <dbReference type="ARBA" id="ARBA00022847"/>
    </source>
</evidence>
<feature type="transmembrane region" description="Helical" evidence="9">
    <location>
        <begin position="238"/>
        <end position="259"/>
    </location>
</feature>
<feature type="transmembrane region" description="Helical" evidence="9">
    <location>
        <begin position="181"/>
        <end position="199"/>
    </location>
</feature>
<evidence type="ECO:0000256" key="9">
    <source>
        <dbReference type="SAM" id="Phobius"/>
    </source>
</evidence>
<gene>
    <name evidence="10" type="ORF">CTDIVETGP_2379</name>
</gene>
<feature type="transmembrane region" description="Helical" evidence="9">
    <location>
        <begin position="271"/>
        <end position="292"/>
    </location>
</feature>
<feature type="transmembrane region" description="Helical" evidence="9">
    <location>
        <begin position="36"/>
        <end position="54"/>
    </location>
</feature>
<evidence type="ECO:0000256" key="4">
    <source>
        <dbReference type="ARBA" id="ARBA00022597"/>
    </source>
</evidence>
<evidence type="ECO:0000256" key="7">
    <source>
        <dbReference type="ARBA" id="ARBA00022989"/>
    </source>
</evidence>
<feature type="transmembrane region" description="Helical" evidence="9">
    <location>
        <begin position="66"/>
        <end position="85"/>
    </location>
</feature>
<dbReference type="Pfam" id="PF03812">
    <property type="entry name" value="KdgT"/>
    <property type="match status" value="1"/>
</dbReference>
<dbReference type="GO" id="GO:0016020">
    <property type="term" value="C:membrane"/>
    <property type="evidence" value="ECO:0007669"/>
    <property type="project" value="InterPro"/>
</dbReference>
<keyword evidence="7 9" id="KW-1133">Transmembrane helix</keyword>
<keyword evidence="11" id="KW-1185">Reference proteome</keyword>
<comment type="caution">
    <text evidence="10">The sequence shown here is derived from an EMBL/GenBank/DDBJ whole genome shotgun (WGS) entry which is preliminary data.</text>
</comment>
<keyword evidence="2" id="KW-0813">Transport</keyword>
<sequence>MIIPLFAAAILNTLCPSILRIGSYSQSLISNDGLNVMMFLTLLFTGTQMSIRDIPESLKRGGSHVLFKYLAGAGVYLVIFHYFGYKGIFGTCSLAILCALTNNNGSLYMGLVQSYGDHADLVARPIFNFNSGPMLSLLTIGISGTNTVHWQEYVTVLLPLCIGIILSTIDKQIKLATKQGISIILPIMGFVLGSDIDLFKVITSGFGGIFLFIIVIIVTGPVALIVDRILLKRPGYGGMATVSVAGNTIAVPVMIGQIVPKFSPYVKLATVQISCAAVLSAILCPFIVRWFAQHFGCPKYEENFEKGYGVKFVNNEK</sequence>
<feature type="transmembrane region" description="Helical" evidence="9">
    <location>
        <begin position="205"/>
        <end position="226"/>
    </location>
</feature>
<evidence type="ECO:0000256" key="2">
    <source>
        <dbReference type="ARBA" id="ARBA00022448"/>
    </source>
</evidence>
<keyword evidence="6" id="KW-0769">Symport</keyword>
<dbReference type="OrthoDB" id="2833at2"/>